<name>A0A9D4TVE2_CHLVU</name>
<keyword evidence="4" id="KW-1185">Reference proteome</keyword>
<dbReference type="InterPro" id="IPR054113">
    <property type="entry name" value="ORC6_cyclin-like_2nd"/>
</dbReference>
<protein>
    <recommendedName>
        <fullName evidence="2">ORC6 second cyclin-like domain-containing protein</fullName>
    </recommendedName>
</protein>
<evidence type="ECO:0000313" key="4">
    <source>
        <dbReference type="Proteomes" id="UP001055712"/>
    </source>
</evidence>
<dbReference type="InterPro" id="IPR020529">
    <property type="entry name" value="ORC6_met/pln"/>
</dbReference>
<dbReference type="Pfam" id="PF21913">
    <property type="entry name" value="ORC6_2nd"/>
    <property type="match status" value="1"/>
</dbReference>
<dbReference type="PANTHER" id="PTHR13394:SF0">
    <property type="entry name" value="ORIGIN RECOGNITION COMPLEX SUBUNIT 6"/>
    <property type="match status" value="1"/>
</dbReference>
<feature type="region of interest" description="Disordered" evidence="1">
    <location>
        <begin position="203"/>
        <end position="288"/>
    </location>
</feature>
<dbReference type="EMBL" id="SIDB01000002">
    <property type="protein sequence ID" value="KAI3435711.1"/>
    <property type="molecule type" value="Genomic_DNA"/>
</dbReference>
<feature type="domain" description="ORC6 second cyclin-like" evidence="2">
    <location>
        <begin position="101"/>
        <end position="190"/>
    </location>
</feature>
<feature type="compositionally biased region" description="Polar residues" evidence="1">
    <location>
        <begin position="359"/>
        <end position="368"/>
    </location>
</feature>
<feature type="region of interest" description="Disordered" evidence="1">
    <location>
        <begin position="309"/>
        <end position="380"/>
    </location>
</feature>
<gene>
    <name evidence="3" type="ORF">D9Q98_001769</name>
</gene>
<dbReference type="CDD" id="cd11583">
    <property type="entry name" value="Orc6_mid"/>
    <property type="match status" value="1"/>
</dbReference>
<evidence type="ECO:0000313" key="3">
    <source>
        <dbReference type="EMBL" id="KAI3435711.1"/>
    </source>
</evidence>
<dbReference type="GO" id="GO:0006270">
    <property type="term" value="P:DNA replication initiation"/>
    <property type="evidence" value="ECO:0007669"/>
    <property type="project" value="TreeGrafter"/>
</dbReference>
<feature type="compositionally biased region" description="Acidic residues" evidence="1">
    <location>
        <begin position="222"/>
        <end position="238"/>
    </location>
</feature>
<accession>A0A9D4TVE2</accession>
<reference evidence="3" key="2">
    <citation type="submission" date="2020-11" db="EMBL/GenBank/DDBJ databases">
        <authorList>
            <person name="Cecchin M."/>
            <person name="Marcolungo L."/>
            <person name="Rossato M."/>
            <person name="Girolomoni L."/>
            <person name="Cosentino E."/>
            <person name="Cuine S."/>
            <person name="Li-Beisson Y."/>
            <person name="Delledonne M."/>
            <person name="Ballottari M."/>
        </authorList>
    </citation>
    <scope>NUCLEOTIDE SEQUENCE</scope>
    <source>
        <strain evidence="3">211/11P</strain>
        <tissue evidence="3">Whole cell</tissue>
    </source>
</reference>
<feature type="compositionally biased region" description="Low complexity" evidence="1">
    <location>
        <begin position="265"/>
        <end position="278"/>
    </location>
</feature>
<evidence type="ECO:0000259" key="2">
    <source>
        <dbReference type="Pfam" id="PF21913"/>
    </source>
</evidence>
<organism evidence="3 4">
    <name type="scientific">Chlorella vulgaris</name>
    <name type="common">Green alga</name>
    <dbReference type="NCBI Taxonomy" id="3077"/>
    <lineage>
        <taxon>Eukaryota</taxon>
        <taxon>Viridiplantae</taxon>
        <taxon>Chlorophyta</taxon>
        <taxon>core chlorophytes</taxon>
        <taxon>Trebouxiophyceae</taxon>
        <taxon>Chlorellales</taxon>
        <taxon>Chlorellaceae</taxon>
        <taxon>Chlorella clade</taxon>
        <taxon>Chlorella</taxon>
    </lineage>
</organism>
<evidence type="ECO:0000256" key="1">
    <source>
        <dbReference type="SAM" id="MobiDB-lite"/>
    </source>
</evidence>
<dbReference type="GO" id="GO:0005664">
    <property type="term" value="C:nuclear origin of replication recognition complex"/>
    <property type="evidence" value="ECO:0007669"/>
    <property type="project" value="InterPro"/>
</dbReference>
<proteinExistence type="predicted"/>
<dbReference type="Proteomes" id="UP001055712">
    <property type="component" value="Unassembled WGS sequence"/>
</dbReference>
<comment type="caution">
    <text evidence="3">The sequence shown here is derived from an EMBL/GenBank/DDBJ whole genome shotgun (WGS) entry which is preliminary data.</text>
</comment>
<reference evidence="3" key="1">
    <citation type="journal article" date="2019" name="Plant J.">
        <title>Chlorella vulgaris genome assembly and annotation reveals the molecular basis for metabolic acclimation to high light conditions.</title>
        <authorList>
            <person name="Cecchin M."/>
            <person name="Marcolungo L."/>
            <person name="Rossato M."/>
            <person name="Girolomoni L."/>
            <person name="Cosentino E."/>
            <person name="Cuine S."/>
            <person name="Li-Beisson Y."/>
            <person name="Delledonne M."/>
            <person name="Ballottari M."/>
        </authorList>
    </citation>
    <scope>NUCLEOTIDE SEQUENCE</scope>
    <source>
        <strain evidence="3">211/11P</strain>
    </source>
</reference>
<feature type="compositionally biased region" description="Low complexity" evidence="1">
    <location>
        <begin position="309"/>
        <end position="319"/>
    </location>
</feature>
<sequence length="380" mass="39382">MAHDVRGIVARLGLEAKQRSAVEAKASEYVRIATARLGAGGLGQGELCKGAACVELACMTALGGVKVDASLVARLSSVNEKVYRAAKAALQKILGVTGKATARDLCIQFGCARHDASVRAALAAYKERFVRSLPTVQQGRVDFGRPVFLAAAFYLVARKNKVAVDRTRLLDPLGVTASEFAQACASMSDLCADLVGLQPRKRRAEELPQEQRALIDRTGAAADDDVASSSDEEVEDDGQVGYRINAKKQQRRDYEEWKQQVLAKPAPGDSGTAGSAAGVAGGGTKKRSLTEKKLRQVVLSFAAGSTVAAAAGGASSDAAQKPLASAGRQQEAEESSGGCELQPPAGPPAPAKVTGAGSKGSSSRSNAAGTMRAALRSKNS</sequence>
<dbReference type="PANTHER" id="PTHR13394">
    <property type="entry name" value="ORIGIN RECOGNITION COMPLEX SUBUNIT 6"/>
    <property type="match status" value="1"/>
</dbReference>
<dbReference type="Gene3D" id="1.10.472.10">
    <property type="entry name" value="Cyclin-like"/>
    <property type="match status" value="1"/>
</dbReference>
<dbReference type="AlphaFoldDB" id="A0A9D4TVE2"/>
<dbReference type="OrthoDB" id="510925at2759"/>